<feature type="compositionally biased region" description="Basic and acidic residues" evidence="1">
    <location>
        <begin position="35"/>
        <end position="58"/>
    </location>
</feature>
<accession>A0A7X1KQX0</accession>
<dbReference type="Proteomes" id="UP000551327">
    <property type="component" value="Unassembled WGS sequence"/>
</dbReference>
<dbReference type="AlphaFoldDB" id="A0A7X1KQX0"/>
<dbReference type="EMBL" id="JACLAX010000015">
    <property type="protein sequence ID" value="MBC2670169.1"/>
    <property type="molecule type" value="Genomic_DNA"/>
</dbReference>
<evidence type="ECO:0000256" key="1">
    <source>
        <dbReference type="SAM" id="MobiDB-lite"/>
    </source>
</evidence>
<gene>
    <name evidence="2" type="ORF">H7F53_13520</name>
</gene>
<proteinExistence type="predicted"/>
<comment type="caution">
    <text evidence="2">The sequence shown here is derived from an EMBL/GenBank/DDBJ whole genome shotgun (WGS) entry which is preliminary data.</text>
</comment>
<reference evidence="2 3" key="1">
    <citation type="submission" date="2020-08" db="EMBL/GenBank/DDBJ databases">
        <title>The genome sequence of type strain Novosphingobium piscinae KCTC 42194.</title>
        <authorList>
            <person name="Liu Y."/>
        </authorList>
    </citation>
    <scope>NUCLEOTIDE SEQUENCE [LARGE SCALE GENOMIC DNA]</scope>
    <source>
        <strain evidence="2 3">KCTC 42194</strain>
    </source>
</reference>
<name>A0A7X1KQX0_9SPHN</name>
<dbReference type="Pfam" id="PF13770">
    <property type="entry name" value="DUF4169"/>
    <property type="match status" value="1"/>
</dbReference>
<protein>
    <submittedName>
        <fullName evidence="2">DUF4169 family protein</fullName>
    </submittedName>
</protein>
<sequence length="66" mass="7275">MAEIINLRLARKAHKRAEAARTAAENRARHGQSRAARDRARAEAARTERTLSGARRDTLPGTPEAD</sequence>
<evidence type="ECO:0000313" key="3">
    <source>
        <dbReference type="Proteomes" id="UP000551327"/>
    </source>
</evidence>
<dbReference type="InterPro" id="IPR025227">
    <property type="entry name" value="DUF4169"/>
</dbReference>
<feature type="compositionally biased region" description="Basic and acidic residues" evidence="1">
    <location>
        <begin position="16"/>
        <end position="28"/>
    </location>
</feature>
<evidence type="ECO:0000313" key="2">
    <source>
        <dbReference type="EMBL" id="MBC2670169.1"/>
    </source>
</evidence>
<feature type="region of interest" description="Disordered" evidence="1">
    <location>
        <begin position="1"/>
        <end position="66"/>
    </location>
</feature>
<keyword evidence="3" id="KW-1185">Reference proteome</keyword>
<organism evidence="2 3">
    <name type="scientific">Novosphingobium piscinae</name>
    <dbReference type="NCBI Taxonomy" id="1507448"/>
    <lineage>
        <taxon>Bacteria</taxon>
        <taxon>Pseudomonadati</taxon>
        <taxon>Pseudomonadota</taxon>
        <taxon>Alphaproteobacteria</taxon>
        <taxon>Sphingomonadales</taxon>
        <taxon>Sphingomonadaceae</taxon>
        <taxon>Novosphingobium</taxon>
    </lineage>
</organism>